<evidence type="ECO:0000313" key="1">
    <source>
        <dbReference type="EnsemblMetazoa" id="RPRC008039-PA"/>
    </source>
</evidence>
<proteinExistence type="predicted"/>
<reference evidence="1" key="1">
    <citation type="submission" date="2015-05" db="UniProtKB">
        <authorList>
            <consortium name="EnsemblMetazoa"/>
        </authorList>
    </citation>
    <scope>IDENTIFICATION</scope>
</reference>
<dbReference type="VEuPathDB" id="VectorBase:RPRC008039"/>
<dbReference type="EnsemblMetazoa" id="RPRC008039-RA">
    <property type="protein sequence ID" value="RPRC008039-PA"/>
    <property type="gene ID" value="RPRC008039"/>
</dbReference>
<dbReference type="InParanoid" id="T1HVG9"/>
<protein>
    <submittedName>
        <fullName evidence="1">Uncharacterized protein</fullName>
    </submittedName>
</protein>
<dbReference type="InterPro" id="IPR011990">
    <property type="entry name" value="TPR-like_helical_dom_sf"/>
</dbReference>
<dbReference type="EMBL" id="ACPB03012946">
    <property type="status" value="NOT_ANNOTATED_CDS"/>
    <property type="molecule type" value="Genomic_DNA"/>
</dbReference>
<dbReference type="AlphaFoldDB" id="T1HVG9"/>
<dbReference type="Gene3D" id="1.25.40.10">
    <property type="entry name" value="Tetratricopeptide repeat domain"/>
    <property type="match status" value="1"/>
</dbReference>
<keyword evidence="2" id="KW-1185">Reference proteome</keyword>
<dbReference type="EMBL" id="ACPB03012947">
    <property type="status" value="NOT_ANNOTATED_CDS"/>
    <property type="molecule type" value="Genomic_DNA"/>
</dbReference>
<dbReference type="SUPFAM" id="SSF48452">
    <property type="entry name" value="TPR-like"/>
    <property type="match status" value="1"/>
</dbReference>
<organism evidence="1 2">
    <name type="scientific">Rhodnius prolixus</name>
    <name type="common">Triatomid bug</name>
    <dbReference type="NCBI Taxonomy" id="13249"/>
    <lineage>
        <taxon>Eukaryota</taxon>
        <taxon>Metazoa</taxon>
        <taxon>Ecdysozoa</taxon>
        <taxon>Arthropoda</taxon>
        <taxon>Hexapoda</taxon>
        <taxon>Insecta</taxon>
        <taxon>Pterygota</taxon>
        <taxon>Neoptera</taxon>
        <taxon>Paraneoptera</taxon>
        <taxon>Hemiptera</taxon>
        <taxon>Heteroptera</taxon>
        <taxon>Panheteroptera</taxon>
        <taxon>Cimicomorpha</taxon>
        <taxon>Reduviidae</taxon>
        <taxon>Triatominae</taxon>
        <taxon>Rhodnius</taxon>
    </lineage>
</organism>
<accession>T1HVG9</accession>
<name>T1HVG9_RHOPR</name>
<sequence length="259" mass="29350">MSSKKQSEKKIFPAEAVRNASKVYTELAGIAMGREWFETAITVYNIAEKVTKSDKEKVSIHLNKSNAHKALANLGEARYEAMKALLLNKDTKVITPYLNLANLLFHENEYEESISKYVKGKGNKDCQIGLDLAMGTLENCVGENAGAMFDKEVLGGVIQRMKQEELGLEPPKIQMTIDEQRERQIKLNLRKKYITGRYLGTISDEKVFLKKLRADKELLGSGGVTDVIVEVIDDTLDKLDKKESALWHRKPLYSYYNKQ</sequence>
<dbReference type="Proteomes" id="UP000015103">
    <property type="component" value="Unassembled WGS sequence"/>
</dbReference>
<evidence type="ECO:0000313" key="2">
    <source>
        <dbReference type="Proteomes" id="UP000015103"/>
    </source>
</evidence>
<dbReference type="HOGENOM" id="CLU_1074861_0_0_1"/>
<dbReference type="EMBL" id="ACPB03012948">
    <property type="status" value="NOT_ANNOTATED_CDS"/>
    <property type="molecule type" value="Genomic_DNA"/>
</dbReference>